<name>A0AAD6YR11_9AGAR</name>
<keyword evidence="3" id="KW-1185">Reference proteome</keyword>
<feature type="region of interest" description="Disordered" evidence="1">
    <location>
        <begin position="58"/>
        <end position="138"/>
    </location>
</feature>
<evidence type="ECO:0000313" key="2">
    <source>
        <dbReference type="EMBL" id="KAJ7226878.1"/>
    </source>
</evidence>
<comment type="caution">
    <text evidence="2">The sequence shown here is derived from an EMBL/GenBank/DDBJ whole genome shotgun (WGS) entry which is preliminary data.</text>
</comment>
<dbReference type="Proteomes" id="UP001219525">
    <property type="component" value="Unassembled WGS sequence"/>
</dbReference>
<organism evidence="2 3">
    <name type="scientific">Mycena pura</name>
    <dbReference type="NCBI Taxonomy" id="153505"/>
    <lineage>
        <taxon>Eukaryota</taxon>
        <taxon>Fungi</taxon>
        <taxon>Dikarya</taxon>
        <taxon>Basidiomycota</taxon>
        <taxon>Agaricomycotina</taxon>
        <taxon>Agaricomycetes</taxon>
        <taxon>Agaricomycetidae</taxon>
        <taxon>Agaricales</taxon>
        <taxon>Marasmiineae</taxon>
        <taxon>Mycenaceae</taxon>
        <taxon>Mycena</taxon>
    </lineage>
</organism>
<feature type="compositionally biased region" description="Basic and acidic residues" evidence="1">
    <location>
        <begin position="94"/>
        <end position="111"/>
    </location>
</feature>
<sequence>MPAARRTPFMSAVRILVPSPGQTPPLTTSSRFMRTAHSWAARGTRLWKSAHIFIVPTSAPPGRLRHEPPRRGHMRQAFCPPPSRRPRTALPRPSSHEHQYRNRRVESHHLDPCGLPVPDRPPRRPLPRPAVSGTPRATQSWAGRLGHVRPRGRPMAGKTSNMSCWISRGCLCQAGTRSWPSSVRAITGCCRERVELGRCSRACAAAGAQPSSTPTIGWRSMGAEKPTALRRELRDSRVGFHCSSAASKTSLVAILPMGTLRARRPLTRLVGSLTPVSSTEPVPSPLWTGCRSFRVRAREPTSRAVVAAVEHVVWLGTPYCVRSQDLQHYYLNDFQSERYWLAETGTPEIFELKFSYIQGVGPRKLCCGGIFEPIALIDTICFRWTMRKAVHMDSGVKHIEEGTCGLAKCHTASGVVDTIISAPMAILSADYRSIGRRIYVSLPLNVPHRHYTGPSVVCFCCSELGPDLFMIMSNPNSRQPRRETSPILAERKDYFIAVLEESRQSQGCEGELRTLYRLRSATEISPAGSATTIALSGASAGNASAVEMSYVCRSASAHMYTFMT</sequence>
<gene>
    <name evidence="2" type="ORF">GGX14DRAFT_385671</name>
</gene>
<dbReference type="AlphaFoldDB" id="A0AAD6YR11"/>
<protein>
    <submittedName>
        <fullName evidence="2">Uncharacterized protein</fullName>
    </submittedName>
</protein>
<evidence type="ECO:0000256" key="1">
    <source>
        <dbReference type="SAM" id="MobiDB-lite"/>
    </source>
</evidence>
<accession>A0AAD6YR11</accession>
<proteinExistence type="predicted"/>
<reference evidence="2" key="1">
    <citation type="submission" date="2023-03" db="EMBL/GenBank/DDBJ databases">
        <title>Massive genome expansion in bonnet fungi (Mycena s.s.) driven by repeated elements and novel gene families across ecological guilds.</title>
        <authorList>
            <consortium name="Lawrence Berkeley National Laboratory"/>
            <person name="Harder C.B."/>
            <person name="Miyauchi S."/>
            <person name="Viragh M."/>
            <person name="Kuo A."/>
            <person name="Thoen E."/>
            <person name="Andreopoulos B."/>
            <person name="Lu D."/>
            <person name="Skrede I."/>
            <person name="Drula E."/>
            <person name="Henrissat B."/>
            <person name="Morin E."/>
            <person name="Kohler A."/>
            <person name="Barry K."/>
            <person name="LaButti K."/>
            <person name="Morin E."/>
            <person name="Salamov A."/>
            <person name="Lipzen A."/>
            <person name="Mereny Z."/>
            <person name="Hegedus B."/>
            <person name="Baldrian P."/>
            <person name="Stursova M."/>
            <person name="Weitz H."/>
            <person name="Taylor A."/>
            <person name="Grigoriev I.V."/>
            <person name="Nagy L.G."/>
            <person name="Martin F."/>
            <person name="Kauserud H."/>
        </authorList>
    </citation>
    <scope>NUCLEOTIDE SEQUENCE</scope>
    <source>
        <strain evidence="2">9144</strain>
    </source>
</reference>
<dbReference type="EMBL" id="JARJCW010000003">
    <property type="protein sequence ID" value="KAJ7226878.1"/>
    <property type="molecule type" value="Genomic_DNA"/>
</dbReference>
<evidence type="ECO:0000313" key="3">
    <source>
        <dbReference type="Proteomes" id="UP001219525"/>
    </source>
</evidence>